<feature type="signal peptide" evidence="1">
    <location>
        <begin position="1"/>
        <end position="18"/>
    </location>
</feature>
<organism evidence="2 3">
    <name type="scientific">Myroides indicus</name>
    <dbReference type="NCBI Taxonomy" id="1323422"/>
    <lineage>
        <taxon>Bacteria</taxon>
        <taxon>Pseudomonadati</taxon>
        <taxon>Bacteroidota</taxon>
        <taxon>Flavobacteriia</taxon>
        <taxon>Flavobacteriales</taxon>
        <taxon>Flavobacteriaceae</taxon>
        <taxon>Myroides</taxon>
    </lineage>
</organism>
<reference evidence="2 3" key="1">
    <citation type="submission" date="2019-03" db="EMBL/GenBank/DDBJ databases">
        <title>Genomic Encyclopedia of Archaeal and Bacterial Type Strains, Phase II (KMG-II): from individual species to whole genera.</title>
        <authorList>
            <person name="Goeker M."/>
        </authorList>
    </citation>
    <scope>NUCLEOTIDE SEQUENCE [LARGE SCALE GENOMIC DNA]</scope>
    <source>
        <strain evidence="2 3">DSM 28213</strain>
    </source>
</reference>
<dbReference type="RefSeq" id="WP_133713081.1">
    <property type="nucleotide sequence ID" value="NZ_SOAG01000021.1"/>
</dbReference>
<evidence type="ECO:0000313" key="2">
    <source>
        <dbReference type="EMBL" id="TDS55894.1"/>
    </source>
</evidence>
<name>A0A4R7ETB7_9FLAO</name>
<comment type="caution">
    <text evidence="2">The sequence shown here is derived from an EMBL/GenBank/DDBJ whole genome shotgun (WGS) entry which is preliminary data.</text>
</comment>
<sequence>MRFFLTFLLMLVFSFVQAQEGKTIHGKVVSRSKHLEGVYVSNINTGEALLTEKGGYFKIKAKENDVLVFSGALFIGYRYQLDEEDFKRDLILIPMETNELVTQLDEIVITKITSESLGLIPKGTKRYTPAERRLYTATSASGNGIVISVDAIVNWISGRTKMLKKALVYEKQDMRKDKLLNIVSESKLVNNYSIPQDYVLGFAYYLVGDDQMIALLHSSITDKDKIESRVGELALDFIELIENKDIQKNKSELKD</sequence>
<dbReference type="AlphaFoldDB" id="A0A4R7ETB7"/>
<keyword evidence="3" id="KW-1185">Reference proteome</keyword>
<dbReference type="OrthoDB" id="1427655at2"/>
<dbReference type="EMBL" id="SOAG01000021">
    <property type="protein sequence ID" value="TDS55894.1"/>
    <property type="molecule type" value="Genomic_DNA"/>
</dbReference>
<protein>
    <recommendedName>
        <fullName evidence="4">Carboxypeptidase-like protein</fullName>
    </recommendedName>
</protein>
<dbReference type="Proteomes" id="UP000295215">
    <property type="component" value="Unassembled WGS sequence"/>
</dbReference>
<evidence type="ECO:0008006" key="4">
    <source>
        <dbReference type="Google" id="ProtNLM"/>
    </source>
</evidence>
<accession>A0A4R7ETB7</accession>
<feature type="chain" id="PRO_5020529846" description="Carboxypeptidase-like protein" evidence="1">
    <location>
        <begin position="19"/>
        <end position="255"/>
    </location>
</feature>
<proteinExistence type="predicted"/>
<evidence type="ECO:0000313" key="3">
    <source>
        <dbReference type="Proteomes" id="UP000295215"/>
    </source>
</evidence>
<gene>
    <name evidence="2" type="ORF">C8P70_1219</name>
</gene>
<evidence type="ECO:0000256" key="1">
    <source>
        <dbReference type="SAM" id="SignalP"/>
    </source>
</evidence>
<keyword evidence="1" id="KW-0732">Signal</keyword>